<dbReference type="InParanoid" id="F8PSJ1"/>
<dbReference type="EMBL" id="GL945478">
    <property type="protein sequence ID" value="EGO01321.1"/>
    <property type="molecule type" value="Genomic_DNA"/>
</dbReference>
<sequence length="263" mass="29305">MCGISVSYATDNASPSSATALQAQVDQSISAITHRGPDSTGTYVSPDGRVAMGHVRLSIIDLVTGQQPLHDDDYNVHVVVTGELYDYERIRAELEAKGSHFKTNSDSELVVHLYKCYGFNLLTWLRGEFAFVLYDSRRDLLFAARDRFGIKPLYYSLVDGHLLISSEVKAMRAFGWKPEWDVESVVQMGDLNDDRTVFKGVFKVSLMCIDRVNAYQIHHVYLIGPHGPLHHSPPYWPPKNSSLLGPFVCTSNCRGNSYGGGDD</sequence>
<reference evidence="3" key="1">
    <citation type="journal article" date="2011" name="Science">
        <title>The plant cell wall-decomposing machinery underlies the functional diversity of forest fungi.</title>
        <authorList>
            <person name="Eastwood D.C."/>
            <person name="Floudas D."/>
            <person name="Binder M."/>
            <person name="Majcherczyk A."/>
            <person name="Schneider P."/>
            <person name="Aerts A."/>
            <person name="Asiegbu F.O."/>
            <person name="Baker S.E."/>
            <person name="Barry K."/>
            <person name="Bendiksby M."/>
            <person name="Blumentritt M."/>
            <person name="Coutinho P.M."/>
            <person name="Cullen D."/>
            <person name="de Vries R.P."/>
            <person name="Gathman A."/>
            <person name="Goodell B."/>
            <person name="Henrissat B."/>
            <person name="Ihrmark K."/>
            <person name="Kauserud H."/>
            <person name="Kohler A."/>
            <person name="LaButti K."/>
            <person name="Lapidus A."/>
            <person name="Lavin J.L."/>
            <person name="Lee Y.-H."/>
            <person name="Lindquist E."/>
            <person name="Lilly W."/>
            <person name="Lucas S."/>
            <person name="Morin E."/>
            <person name="Murat C."/>
            <person name="Oguiza J.A."/>
            <person name="Park J."/>
            <person name="Pisabarro A.G."/>
            <person name="Riley R."/>
            <person name="Rosling A."/>
            <person name="Salamov A."/>
            <person name="Schmidt O."/>
            <person name="Schmutz J."/>
            <person name="Skrede I."/>
            <person name="Stenlid J."/>
            <person name="Wiebenga A."/>
            <person name="Xie X."/>
            <person name="Kuees U."/>
            <person name="Hibbett D.S."/>
            <person name="Hoffmeister D."/>
            <person name="Hoegberg N."/>
            <person name="Martin F."/>
            <person name="Grigoriev I.V."/>
            <person name="Watkinson S.C."/>
        </authorList>
    </citation>
    <scope>NUCLEOTIDE SEQUENCE [LARGE SCALE GENOMIC DNA]</scope>
    <source>
        <strain evidence="3">strain S7.3</strain>
    </source>
</reference>
<dbReference type="InterPro" id="IPR051786">
    <property type="entry name" value="ASN_synthetase/amidase"/>
</dbReference>
<dbReference type="SUPFAM" id="SSF56235">
    <property type="entry name" value="N-terminal nucleophile aminohydrolases (Ntn hydrolases)"/>
    <property type="match status" value="1"/>
</dbReference>
<accession>F8PSJ1</accession>
<evidence type="ECO:0000313" key="2">
    <source>
        <dbReference type="EMBL" id="EGO01321.1"/>
    </source>
</evidence>
<dbReference type="InterPro" id="IPR033738">
    <property type="entry name" value="AsnB_N"/>
</dbReference>
<dbReference type="OMA" id="FRWAPEW"/>
<evidence type="ECO:0000313" key="3">
    <source>
        <dbReference type="Proteomes" id="UP000008063"/>
    </source>
</evidence>
<name>F8PSJ1_SERL3</name>
<proteinExistence type="predicted"/>
<dbReference type="PROSITE" id="PS51278">
    <property type="entry name" value="GATASE_TYPE_2"/>
    <property type="match status" value="1"/>
</dbReference>
<dbReference type="InterPro" id="IPR029055">
    <property type="entry name" value="Ntn_hydrolases_N"/>
</dbReference>
<dbReference type="STRING" id="936435.F8PSJ1"/>
<dbReference type="Pfam" id="PF13537">
    <property type="entry name" value="GATase_7"/>
    <property type="match status" value="1"/>
</dbReference>
<dbReference type="GO" id="GO:0005829">
    <property type="term" value="C:cytosol"/>
    <property type="evidence" value="ECO:0007669"/>
    <property type="project" value="TreeGrafter"/>
</dbReference>
<dbReference type="Gene3D" id="3.60.20.10">
    <property type="entry name" value="Glutamine Phosphoribosylpyrophosphate, subunit 1, domain 1"/>
    <property type="match status" value="1"/>
</dbReference>
<dbReference type="CDD" id="cd00712">
    <property type="entry name" value="AsnB"/>
    <property type="match status" value="1"/>
</dbReference>
<gene>
    <name evidence="2" type="ORF">SERLA73DRAFT_51100</name>
</gene>
<keyword evidence="3" id="KW-1185">Reference proteome</keyword>
<dbReference type="Proteomes" id="UP000008063">
    <property type="component" value="Unassembled WGS sequence"/>
</dbReference>
<organism evidence="3">
    <name type="scientific">Serpula lacrymans var. lacrymans (strain S7.3)</name>
    <name type="common">Dry rot fungus</name>
    <dbReference type="NCBI Taxonomy" id="936435"/>
    <lineage>
        <taxon>Eukaryota</taxon>
        <taxon>Fungi</taxon>
        <taxon>Dikarya</taxon>
        <taxon>Basidiomycota</taxon>
        <taxon>Agaricomycotina</taxon>
        <taxon>Agaricomycetes</taxon>
        <taxon>Agaricomycetidae</taxon>
        <taxon>Boletales</taxon>
        <taxon>Coniophorineae</taxon>
        <taxon>Serpulaceae</taxon>
        <taxon>Serpula</taxon>
    </lineage>
</organism>
<dbReference type="AlphaFoldDB" id="F8PSJ1"/>
<protein>
    <recommendedName>
        <fullName evidence="1">Glutamine amidotransferase type-2 domain-containing protein</fullName>
    </recommendedName>
</protein>
<dbReference type="InterPro" id="IPR017932">
    <property type="entry name" value="GATase_2_dom"/>
</dbReference>
<evidence type="ECO:0000259" key="1">
    <source>
        <dbReference type="PROSITE" id="PS51278"/>
    </source>
</evidence>
<dbReference type="PANTHER" id="PTHR43284:SF1">
    <property type="entry name" value="ASPARAGINE SYNTHETASE"/>
    <property type="match status" value="1"/>
</dbReference>
<feature type="domain" description="Glutamine amidotransferase type-2" evidence="1">
    <location>
        <begin position="2"/>
        <end position="202"/>
    </location>
</feature>
<dbReference type="HOGENOM" id="CLU_014658_0_2_1"/>
<dbReference type="PANTHER" id="PTHR43284">
    <property type="entry name" value="ASPARAGINE SYNTHETASE (GLUTAMINE-HYDROLYZING)"/>
    <property type="match status" value="1"/>
</dbReference>